<organism evidence="1 2">
    <name type="scientific">Discina gigas</name>
    <dbReference type="NCBI Taxonomy" id="1032678"/>
    <lineage>
        <taxon>Eukaryota</taxon>
        <taxon>Fungi</taxon>
        <taxon>Dikarya</taxon>
        <taxon>Ascomycota</taxon>
        <taxon>Pezizomycotina</taxon>
        <taxon>Pezizomycetes</taxon>
        <taxon>Pezizales</taxon>
        <taxon>Discinaceae</taxon>
        <taxon>Discina</taxon>
    </lineage>
</organism>
<gene>
    <name evidence="1" type="ORF">Q9L58_006563</name>
</gene>
<evidence type="ECO:0000313" key="1">
    <source>
        <dbReference type="EMBL" id="KAL0634544.1"/>
    </source>
</evidence>
<keyword evidence="2" id="KW-1185">Reference proteome</keyword>
<name>A0ABR3GF43_9PEZI</name>
<comment type="caution">
    <text evidence="1">The sequence shown here is derived from an EMBL/GenBank/DDBJ whole genome shotgun (WGS) entry which is preliminary data.</text>
</comment>
<evidence type="ECO:0000313" key="2">
    <source>
        <dbReference type="Proteomes" id="UP001447188"/>
    </source>
</evidence>
<dbReference type="Proteomes" id="UP001447188">
    <property type="component" value="Unassembled WGS sequence"/>
</dbReference>
<proteinExistence type="predicted"/>
<sequence>MVQLRISERSIAGVTWAGQERFANKMQRFKIAHSIGQKLEERITLYQEQQSIIQCLRVKLEEEVNLNIALAKDELRRLALHIQQQRLAETTRKKARERIAVDAERLQLAGAIQQNLKERDALKIELQIIV</sequence>
<protein>
    <submittedName>
        <fullName evidence="1">Uncharacterized protein</fullName>
    </submittedName>
</protein>
<reference evidence="1 2" key="1">
    <citation type="submission" date="2024-02" db="EMBL/GenBank/DDBJ databases">
        <title>Discinaceae phylogenomics.</title>
        <authorList>
            <person name="Dirks A.C."/>
            <person name="James T.Y."/>
        </authorList>
    </citation>
    <scope>NUCLEOTIDE SEQUENCE [LARGE SCALE GENOMIC DNA]</scope>
    <source>
        <strain evidence="1 2">ACD0624</strain>
    </source>
</reference>
<accession>A0ABR3GF43</accession>
<dbReference type="EMBL" id="JBBBZM010000092">
    <property type="protein sequence ID" value="KAL0634544.1"/>
    <property type="molecule type" value="Genomic_DNA"/>
</dbReference>